<dbReference type="EMBL" id="MBTG01000007">
    <property type="protein sequence ID" value="OPH59376.1"/>
    <property type="molecule type" value="Genomic_DNA"/>
</dbReference>
<dbReference type="PANTHER" id="PTHR32089:SF112">
    <property type="entry name" value="LYSOZYME-LIKE PROTEIN-RELATED"/>
    <property type="match status" value="1"/>
</dbReference>
<dbReference type="PANTHER" id="PTHR32089">
    <property type="entry name" value="METHYL-ACCEPTING CHEMOTAXIS PROTEIN MCPB"/>
    <property type="match status" value="1"/>
</dbReference>
<protein>
    <recommendedName>
        <fullName evidence="4">Methyl-accepting transducer domain-containing protein</fullName>
    </recommendedName>
</protein>
<comment type="similarity">
    <text evidence="2">Belongs to the methyl-accepting chemotaxis (MCP) protein family.</text>
</comment>
<evidence type="ECO:0000256" key="2">
    <source>
        <dbReference type="ARBA" id="ARBA00029447"/>
    </source>
</evidence>
<comment type="caution">
    <text evidence="5">The sequence shown here is derived from an EMBL/GenBank/DDBJ whole genome shotgun (WGS) entry which is preliminary data.</text>
</comment>
<evidence type="ECO:0000259" key="4">
    <source>
        <dbReference type="PROSITE" id="PS50111"/>
    </source>
</evidence>
<gene>
    <name evidence="5" type="ORF">BC351_20935</name>
</gene>
<proteinExistence type="inferred from homology"/>
<organism evidence="5 6">
    <name type="scientific">Paenibacillus ferrarius</name>
    <dbReference type="NCBI Taxonomy" id="1469647"/>
    <lineage>
        <taxon>Bacteria</taxon>
        <taxon>Bacillati</taxon>
        <taxon>Bacillota</taxon>
        <taxon>Bacilli</taxon>
        <taxon>Bacillales</taxon>
        <taxon>Paenibacillaceae</taxon>
        <taxon>Paenibacillus</taxon>
    </lineage>
</organism>
<keyword evidence="6" id="KW-1185">Reference proteome</keyword>
<dbReference type="GO" id="GO:0016020">
    <property type="term" value="C:membrane"/>
    <property type="evidence" value="ECO:0007669"/>
    <property type="project" value="InterPro"/>
</dbReference>
<dbReference type="AlphaFoldDB" id="A0A1V4HNG3"/>
<name>A0A1V4HNG3_9BACL</name>
<dbReference type="InterPro" id="IPR004089">
    <property type="entry name" value="MCPsignal_dom"/>
</dbReference>
<dbReference type="GO" id="GO:0007165">
    <property type="term" value="P:signal transduction"/>
    <property type="evidence" value="ECO:0007669"/>
    <property type="project" value="UniProtKB-KW"/>
</dbReference>
<dbReference type="Proteomes" id="UP000190626">
    <property type="component" value="Unassembled WGS sequence"/>
</dbReference>
<dbReference type="Gene3D" id="1.10.287.950">
    <property type="entry name" value="Methyl-accepting chemotaxis protein"/>
    <property type="match status" value="1"/>
</dbReference>
<evidence type="ECO:0000256" key="1">
    <source>
        <dbReference type="ARBA" id="ARBA00023224"/>
    </source>
</evidence>
<dbReference type="STRING" id="1469647.BC351_20935"/>
<dbReference type="RefSeq" id="WP_341865982.1">
    <property type="nucleotide sequence ID" value="NZ_MBTG01000007.1"/>
</dbReference>
<keyword evidence="1 3" id="KW-0807">Transducer</keyword>
<feature type="domain" description="Methyl-accepting transducer" evidence="4">
    <location>
        <begin position="1"/>
        <end position="55"/>
    </location>
</feature>
<evidence type="ECO:0000313" key="6">
    <source>
        <dbReference type="Proteomes" id="UP000190626"/>
    </source>
</evidence>
<sequence>MDVIAGIASQTNLLALNASIEAGSAGEQGKGFAIVASGVRKLEEVTHAIMKSIQGDALASVSRCMGSRRRCSR</sequence>
<reference evidence="6" key="1">
    <citation type="submission" date="2016-07" db="EMBL/GenBank/DDBJ databases">
        <authorList>
            <person name="Florea S."/>
            <person name="Webb J.S."/>
            <person name="Jaromczyk J."/>
            <person name="Schardl C.L."/>
        </authorList>
    </citation>
    <scope>NUCLEOTIDE SEQUENCE [LARGE SCALE GENOMIC DNA]</scope>
    <source>
        <strain evidence="6">CY1</strain>
    </source>
</reference>
<dbReference type="PROSITE" id="PS50111">
    <property type="entry name" value="CHEMOTAXIS_TRANSDUC_2"/>
    <property type="match status" value="1"/>
</dbReference>
<dbReference type="GO" id="GO:0004888">
    <property type="term" value="F:transmembrane signaling receptor activity"/>
    <property type="evidence" value="ECO:0007669"/>
    <property type="project" value="InterPro"/>
</dbReference>
<dbReference type="Pfam" id="PF00015">
    <property type="entry name" value="MCPsignal"/>
    <property type="match status" value="1"/>
</dbReference>
<dbReference type="InterPro" id="IPR004090">
    <property type="entry name" value="Chemotax_Me-accpt_rcpt"/>
</dbReference>
<dbReference type="PRINTS" id="PR00260">
    <property type="entry name" value="CHEMTRNSDUCR"/>
</dbReference>
<dbReference type="SUPFAM" id="SSF58104">
    <property type="entry name" value="Methyl-accepting chemotaxis protein (MCP) signaling domain"/>
    <property type="match status" value="1"/>
</dbReference>
<accession>A0A1V4HNG3</accession>
<evidence type="ECO:0000313" key="5">
    <source>
        <dbReference type="EMBL" id="OPH59376.1"/>
    </source>
</evidence>
<evidence type="ECO:0000256" key="3">
    <source>
        <dbReference type="PROSITE-ProRule" id="PRU00284"/>
    </source>
</evidence>
<dbReference type="GO" id="GO:0006935">
    <property type="term" value="P:chemotaxis"/>
    <property type="evidence" value="ECO:0007669"/>
    <property type="project" value="InterPro"/>
</dbReference>